<accession>A0A451BJK9</accession>
<protein>
    <submittedName>
        <fullName evidence="1">Uncharacterized protein</fullName>
    </submittedName>
</protein>
<dbReference type="EMBL" id="CAADHB010000015">
    <property type="protein sequence ID" value="VFK78474.1"/>
    <property type="molecule type" value="Genomic_DNA"/>
</dbReference>
<gene>
    <name evidence="1" type="ORF">BECKSD772D_GA0070982_101548</name>
</gene>
<reference evidence="1" key="1">
    <citation type="submission" date="2019-02" db="EMBL/GenBank/DDBJ databases">
        <authorList>
            <person name="Gruber-Vodicka R. H."/>
            <person name="Seah K. B. B."/>
        </authorList>
    </citation>
    <scope>NUCLEOTIDE SEQUENCE</scope>
    <source>
        <strain evidence="1">BECK_S127</strain>
    </source>
</reference>
<sequence>MDVLNPMGGIEWRHRNAGGIEEGDRGSCKPWKTVLWPRRLTARARGILEDESPVVYVSAIPVVPGFPISMPRCGRQRRVYRGDPRI</sequence>
<organism evidence="1">
    <name type="scientific">Candidatus Kentrum sp. SD</name>
    <dbReference type="NCBI Taxonomy" id="2126332"/>
    <lineage>
        <taxon>Bacteria</taxon>
        <taxon>Pseudomonadati</taxon>
        <taxon>Pseudomonadota</taxon>
        <taxon>Gammaproteobacteria</taxon>
        <taxon>Candidatus Kentrum</taxon>
    </lineage>
</organism>
<proteinExistence type="predicted"/>
<evidence type="ECO:0000313" key="1">
    <source>
        <dbReference type="EMBL" id="VFK78474.1"/>
    </source>
</evidence>
<name>A0A451BJK9_9GAMM</name>
<dbReference type="AlphaFoldDB" id="A0A451BJK9"/>